<keyword evidence="2" id="KW-1185">Reference proteome</keyword>
<evidence type="ECO:0000313" key="2">
    <source>
        <dbReference type="Proteomes" id="UP001162030"/>
    </source>
</evidence>
<name>A0ABN8X791_9GAMM</name>
<proteinExistence type="predicted"/>
<protein>
    <submittedName>
        <fullName evidence="1">Uncharacterized protein</fullName>
    </submittedName>
</protein>
<dbReference type="RefSeq" id="WP_026609360.1">
    <property type="nucleotide sequence ID" value="NZ_OX458333.1"/>
</dbReference>
<accession>A0ABN8X791</accession>
<organism evidence="1 2">
    <name type="scientific">Methylocaldum szegediense</name>
    <dbReference type="NCBI Taxonomy" id="73780"/>
    <lineage>
        <taxon>Bacteria</taxon>
        <taxon>Pseudomonadati</taxon>
        <taxon>Pseudomonadota</taxon>
        <taxon>Gammaproteobacteria</taxon>
        <taxon>Methylococcales</taxon>
        <taxon>Methylococcaceae</taxon>
        <taxon>Methylocaldum</taxon>
    </lineage>
</organism>
<dbReference type="EMBL" id="OX458333">
    <property type="protein sequence ID" value="CAI8920542.1"/>
    <property type="molecule type" value="Genomic_DNA"/>
</dbReference>
<gene>
    <name evidence="1" type="ORF">MSZNOR_3831</name>
</gene>
<dbReference type="Proteomes" id="UP001162030">
    <property type="component" value="Chromosome"/>
</dbReference>
<sequence length="217" mass="24988">MRLNALQKLLERIYRVEVGLDVEDFLITAPELARQLDTSINPRESKEKLLVSQQGDQLDLALFLDASVMARLSEDDPLVSLHSENFVDFLLAVEGVSHFLYLIWNAGVERGVTLLELEMQAEVDKFVTATSLWKHQGRNLVSSELRYCLFEAPAYDAALDRVQRQRYEDANHYAGKYCLRLENRYLKTARAGAMMEELRRFYRLTQGEKIRLIDSAA</sequence>
<evidence type="ECO:0000313" key="1">
    <source>
        <dbReference type="EMBL" id="CAI8920542.1"/>
    </source>
</evidence>
<reference evidence="1 2" key="1">
    <citation type="submission" date="2023-03" db="EMBL/GenBank/DDBJ databases">
        <authorList>
            <person name="Pearce D."/>
        </authorList>
    </citation>
    <scope>NUCLEOTIDE SEQUENCE [LARGE SCALE GENOMIC DNA]</scope>
    <source>
        <strain evidence="1">Msz</strain>
    </source>
</reference>